<dbReference type="CDD" id="cd00371">
    <property type="entry name" value="HMA"/>
    <property type="match status" value="2"/>
</dbReference>
<feature type="compositionally biased region" description="Basic and acidic residues" evidence="16">
    <location>
        <begin position="138"/>
        <end position="148"/>
    </location>
</feature>
<dbReference type="Pfam" id="PF00403">
    <property type="entry name" value="HMA"/>
    <property type="match status" value="1"/>
</dbReference>
<dbReference type="InterPro" id="IPR006122">
    <property type="entry name" value="HMA_Cu_ion-bd"/>
</dbReference>
<dbReference type="InterPro" id="IPR027256">
    <property type="entry name" value="P-typ_ATPase_IB"/>
</dbReference>
<dbReference type="NCBIfam" id="TIGR00003">
    <property type="entry name" value="copper ion binding protein"/>
    <property type="match status" value="1"/>
</dbReference>
<feature type="transmembrane region" description="Helical" evidence="15">
    <location>
        <begin position="1084"/>
        <end position="1105"/>
    </location>
</feature>
<dbReference type="SUPFAM" id="SSF56784">
    <property type="entry name" value="HAD-like"/>
    <property type="match status" value="1"/>
</dbReference>
<dbReference type="InterPro" id="IPR023299">
    <property type="entry name" value="ATPase_P-typ_cyto_dom_N"/>
</dbReference>
<dbReference type="InterPro" id="IPR044492">
    <property type="entry name" value="P_typ_ATPase_HD_dom"/>
</dbReference>
<dbReference type="InterPro" id="IPR008250">
    <property type="entry name" value="ATPase_P-typ_transduc_dom_A_sf"/>
</dbReference>
<dbReference type="NCBIfam" id="TIGR01494">
    <property type="entry name" value="ATPase_P-type"/>
    <property type="match status" value="2"/>
</dbReference>
<evidence type="ECO:0000313" key="19">
    <source>
        <dbReference type="Proteomes" id="UP000076532"/>
    </source>
</evidence>
<dbReference type="GO" id="GO:0016020">
    <property type="term" value="C:membrane"/>
    <property type="evidence" value="ECO:0007669"/>
    <property type="project" value="UniProtKB-SubCell"/>
</dbReference>
<evidence type="ECO:0000256" key="4">
    <source>
        <dbReference type="ARBA" id="ARBA00022692"/>
    </source>
</evidence>
<dbReference type="Proteomes" id="UP000076532">
    <property type="component" value="Unassembled WGS sequence"/>
</dbReference>
<feature type="transmembrane region" description="Helical" evidence="15">
    <location>
        <begin position="1056"/>
        <end position="1078"/>
    </location>
</feature>
<dbReference type="Pfam" id="PF00702">
    <property type="entry name" value="Hydrolase"/>
    <property type="match status" value="1"/>
</dbReference>
<dbReference type="SFLD" id="SFLDF00027">
    <property type="entry name" value="p-type_atpase"/>
    <property type="match status" value="1"/>
</dbReference>
<dbReference type="InterPro" id="IPR023214">
    <property type="entry name" value="HAD_sf"/>
</dbReference>
<dbReference type="InterPro" id="IPR036412">
    <property type="entry name" value="HAD-like_sf"/>
</dbReference>
<dbReference type="InterPro" id="IPR001757">
    <property type="entry name" value="P_typ_ATPase"/>
</dbReference>
<organism evidence="18 19">
    <name type="scientific">Athelia psychrophila</name>
    <dbReference type="NCBI Taxonomy" id="1759441"/>
    <lineage>
        <taxon>Eukaryota</taxon>
        <taxon>Fungi</taxon>
        <taxon>Dikarya</taxon>
        <taxon>Basidiomycota</taxon>
        <taxon>Agaricomycotina</taxon>
        <taxon>Agaricomycetes</taxon>
        <taxon>Agaricomycetidae</taxon>
        <taxon>Atheliales</taxon>
        <taxon>Atheliaceae</taxon>
        <taxon>Athelia</taxon>
    </lineage>
</organism>
<dbReference type="PROSITE" id="PS00154">
    <property type="entry name" value="ATPASE_E1_E2"/>
    <property type="match status" value="1"/>
</dbReference>
<dbReference type="GO" id="GO:0016887">
    <property type="term" value="F:ATP hydrolysis activity"/>
    <property type="evidence" value="ECO:0007669"/>
    <property type="project" value="InterPro"/>
</dbReference>
<dbReference type="InterPro" id="IPR023298">
    <property type="entry name" value="ATPase_P-typ_TM_dom_sf"/>
</dbReference>
<evidence type="ECO:0000256" key="7">
    <source>
        <dbReference type="ARBA" id="ARBA00022741"/>
    </source>
</evidence>
<dbReference type="Gene3D" id="2.70.150.10">
    <property type="entry name" value="Calcium-transporting ATPase, cytoplasmic transduction domain A"/>
    <property type="match status" value="1"/>
</dbReference>
<dbReference type="STRING" id="436010.A0A166FYB3"/>
<evidence type="ECO:0000313" key="18">
    <source>
        <dbReference type="EMBL" id="KZP17294.1"/>
    </source>
</evidence>
<dbReference type="CDD" id="cd02094">
    <property type="entry name" value="P-type_ATPase_Cu-like"/>
    <property type="match status" value="1"/>
</dbReference>
<keyword evidence="8 15" id="KW-0067">ATP-binding</keyword>
<evidence type="ECO:0000256" key="1">
    <source>
        <dbReference type="ARBA" id="ARBA00004127"/>
    </source>
</evidence>
<dbReference type="SUPFAM" id="SSF81665">
    <property type="entry name" value="Calcium ATPase, transmembrane domain M"/>
    <property type="match status" value="1"/>
</dbReference>
<proteinExistence type="inferred from homology"/>
<feature type="transmembrane region" description="Helical" evidence="15">
    <location>
        <begin position="475"/>
        <end position="495"/>
    </location>
</feature>
<dbReference type="AlphaFoldDB" id="A0A166FYB3"/>
<dbReference type="PANTHER" id="PTHR43520">
    <property type="entry name" value="ATP7, ISOFORM B"/>
    <property type="match status" value="1"/>
</dbReference>
<feature type="transmembrane region" description="Helical" evidence="15">
    <location>
        <begin position="705"/>
        <end position="733"/>
    </location>
</feature>
<evidence type="ECO:0000256" key="6">
    <source>
        <dbReference type="ARBA" id="ARBA00022737"/>
    </source>
</evidence>
<keyword evidence="13" id="KW-0406">Ion transport</keyword>
<evidence type="ECO:0000256" key="14">
    <source>
        <dbReference type="ARBA" id="ARBA00023136"/>
    </source>
</evidence>
<comment type="similarity">
    <text evidence="2 15">Belongs to the cation transport ATPase (P-type) (TC 3.A.3) family. Type IB subfamily.</text>
</comment>
<dbReference type="SUPFAM" id="SSF55008">
    <property type="entry name" value="HMA, heavy metal-associated domain"/>
    <property type="match status" value="2"/>
</dbReference>
<keyword evidence="14 15" id="KW-0472">Membrane</keyword>
<evidence type="ECO:0000256" key="5">
    <source>
        <dbReference type="ARBA" id="ARBA00022723"/>
    </source>
</evidence>
<dbReference type="GO" id="GO:0005507">
    <property type="term" value="F:copper ion binding"/>
    <property type="evidence" value="ECO:0007669"/>
    <property type="project" value="InterPro"/>
</dbReference>
<dbReference type="PRINTS" id="PR00119">
    <property type="entry name" value="CATATPASE"/>
</dbReference>
<dbReference type="OrthoDB" id="432719at2759"/>
<keyword evidence="3" id="KW-0813">Transport</keyword>
<evidence type="ECO:0000256" key="12">
    <source>
        <dbReference type="ARBA" id="ARBA00023008"/>
    </source>
</evidence>
<dbReference type="PANTHER" id="PTHR43520:SF32">
    <property type="entry name" value="COPPER RESISTANCE P-TYPE ATPASE (EUROFUNG)"/>
    <property type="match status" value="1"/>
</dbReference>
<dbReference type="EMBL" id="KV417584">
    <property type="protein sequence ID" value="KZP17294.1"/>
    <property type="molecule type" value="Genomic_DNA"/>
</dbReference>
<keyword evidence="4 15" id="KW-0812">Transmembrane</keyword>
<evidence type="ECO:0000256" key="9">
    <source>
        <dbReference type="ARBA" id="ARBA00022842"/>
    </source>
</evidence>
<keyword evidence="7 15" id="KW-0547">Nucleotide-binding</keyword>
<dbReference type="SFLD" id="SFLDS00003">
    <property type="entry name" value="Haloacid_Dehalogenase"/>
    <property type="match status" value="1"/>
</dbReference>
<feature type="region of interest" description="Disordered" evidence="16">
    <location>
        <begin position="112"/>
        <end position="151"/>
    </location>
</feature>
<name>A0A166FYB3_9AGAM</name>
<reference evidence="18 19" key="1">
    <citation type="journal article" date="2016" name="Mol. Biol. Evol.">
        <title>Comparative Genomics of Early-Diverging Mushroom-Forming Fungi Provides Insights into the Origins of Lignocellulose Decay Capabilities.</title>
        <authorList>
            <person name="Nagy L.G."/>
            <person name="Riley R."/>
            <person name="Tritt A."/>
            <person name="Adam C."/>
            <person name="Daum C."/>
            <person name="Floudas D."/>
            <person name="Sun H."/>
            <person name="Yadav J.S."/>
            <person name="Pangilinan J."/>
            <person name="Larsson K.H."/>
            <person name="Matsuura K."/>
            <person name="Barry K."/>
            <person name="Labutti K."/>
            <person name="Kuo R."/>
            <person name="Ohm R.A."/>
            <person name="Bhattacharya S.S."/>
            <person name="Shirouzu T."/>
            <person name="Yoshinaga Y."/>
            <person name="Martin F.M."/>
            <person name="Grigoriev I.V."/>
            <person name="Hibbett D.S."/>
        </authorList>
    </citation>
    <scope>NUCLEOTIDE SEQUENCE [LARGE SCALE GENOMIC DNA]</scope>
    <source>
        <strain evidence="18 19">CBS 109695</strain>
    </source>
</reference>
<feature type="transmembrane region" description="Helical" evidence="15">
    <location>
        <begin position="390"/>
        <end position="410"/>
    </location>
</feature>
<feature type="compositionally biased region" description="Polar residues" evidence="16">
    <location>
        <begin position="117"/>
        <end position="129"/>
    </location>
</feature>
<dbReference type="PROSITE" id="PS50846">
    <property type="entry name" value="HMA_2"/>
    <property type="match status" value="2"/>
</dbReference>
<dbReference type="Pfam" id="PF00122">
    <property type="entry name" value="E1-E2_ATPase"/>
    <property type="match status" value="1"/>
</dbReference>
<feature type="domain" description="HMA" evidence="17">
    <location>
        <begin position="12"/>
        <end position="78"/>
    </location>
</feature>
<dbReference type="InterPro" id="IPR059000">
    <property type="entry name" value="ATPase_P-type_domA"/>
</dbReference>
<dbReference type="GO" id="GO:0005524">
    <property type="term" value="F:ATP binding"/>
    <property type="evidence" value="ECO:0007669"/>
    <property type="project" value="UniProtKB-UniRule"/>
</dbReference>
<keyword evidence="9" id="KW-0460">Magnesium</keyword>
<comment type="subcellular location">
    <subcellularLocation>
        <location evidence="1">Endomembrane system</location>
        <topology evidence="1">Multi-pass membrane protein</topology>
    </subcellularLocation>
    <subcellularLocation>
        <location evidence="15">Membrane</location>
    </subcellularLocation>
</comment>
<evidence type="ECO:0000256" key="11">
    <source>
        <dbReference type="ARBA" id="ARBA00022989"/>
    </source>
</evidence>
<dbReference type="GO" id="GO:0043682">
    <property type="term" value="F:P-type divalent copper transporter activity"/>
    <property type="evidence" value="ECO:0007669"/>
    <property type="project" value="TreeGrafter"/>
</dbReference>
<dbReference type="Gene3D" id="3.30.70.100">
    <property type="match status" value="2"/>
</dbReference>
<keyword evidence="12" id="KW-0186">Copper</keyword>
<dbReference type="PROSITE" id="PS01047">
    <property type="entry name" value="HMA_1"/>
    <property type="match status" value="1"/>
</dbReference>
<keyword evidence="11 15" id="KW-1133">Transmembrane helix</keyword>
<dbReference type="Gene3D" id="3.40.1110.10">
    <property type="entry name" value="Calcium-transporting ATPase, cytoplasmic domain N"/>
    <property type="match status" value="1"/>
</dbReference>
<protein>
    <submittedName>
        <fullName evidence="18">Heavy metal translocatin</fullName>
    </submittedName>
</protein>
<dbReference type="InterPro" id="IPR018303">
    <property type="entry name" value="ATPase_P-typ_P_site"/>
</dbReference>
<keyword evidence="10" id="KW-1278">Translocase</keyword>
<dbReference type="NCBIfam" id="TIGR01525">
    <property type="entry name" value="ATPase-IB_hvy"/>
    <property type="match status" value="1"/>
</dbReference>
<evidence type="ECO:0000256" key="8">
    <source>
        <dbReference type="ARBA" id="ARBA00022840"/>
    </source>
</evidence>
<accession>A0A166FYB3</accession>
<evidence type="ECO:0000256" key="2">
    <source>
        <dbReference type="ARBA" id="ARBA00006024"/>
    </source>
</evidence>
<evidence type="ECO:0000256" key="10">
    <source>
        <dbReference type="ARBA" id="ARBA00022967"/>
    </source>
</evidence>
<evidence type="ECO:0000256" key="3">
    <source>
        <dbReference type="ARBA" id="ARBA00022448"/>
    </source>
</evidence>
<feature type="domain" description="HMA" evidence="17">
    <location>
        <begin position="165"/>
        <end position="230"/>
    </location>
</feature>
<feature type="transmembrane region" description="Helical" evidence="15">
    <location>
        <begin position="662"/>
        <end position="685"/>
    </location>
</feature>
<evidence type="ECO:0000256" key="13">
    <source>
        <dbReference type="ARBA" id="ARBA00023065"/>
    </source>
</evidence>
<dbReference type="SFLD" id="SFLDG00002">
    <property type="entry name" value="C1.7:_P-type_atpase_like"/>
    <property type="match status" value="1"/>
</dbReference>
<dbReference type="Gene3D" id="3.40.50.1000">
    <property type="entry name" value="HAD superfamily/HAD-like"/>
    <property type="match status" value="1"/>
</dbReference>
<evidence type="ECO:0000256" key="16">
    <source>
        <dbReference type="SAM" id="MobiDB-lite"/>
    </source>
</evidence>
<dbReference type="SUPFAM" id="SSF81653">
    <property type="entry name" value="Calcium ATPase, transduction domain A"/>
    <property type="match status" value="1"/>
</dbReference>
<sequence>MPPDAAADEQTLTTTLLVSNLHCSSCVHAIQLALSALAPPPTNIHTSIVSQTVTVDHPHKLPAELLYEALEDAGFDVVPRTPVQHDDTGSSIAAHLRTRQQKTHLEQCALCREEDNASPSSEPTASRDNVGTEVEPAVSEKETGEFSDSKAYSPARIDEIEDGPLRLTLSIGGMTCGACASTITHMVTGMAGVSEVAVSLLSKSATVIISQKKTVEAVCETIEDCGFEAEVITCTPVADQDNADAGPRVVSLRVDGMFCQHCPPKVMEAVRSLGPDVTIVKQITSYTDPILEVSYQPHTPTLTVRTIIATIASSKDPPFDVFIYTPPSLEDRTRMMQQREQTALLRRLALAVLIAIPTFIIGIVFMSLVGDPNPTKAYLMQPMWAGNVARSQWALFFLATPVQFYSAGMFHRRSLKELRALWRPGSTTPVLQRFIRFGSMNLLVSTGVSVAYFSSIALLALAAEQPASATGVGNSTTYFDSVVFLTMFLLAGRFLEAYSKARTADAITALGSLRPAQALLIIAAKEKGDDSECASSEDVEKGDTELDGGALSVKPGFQVEKIDASLLEVGDIVRIPHGATPPADATIVSAEDTAFDESSLTGESRLIKKSLGDKVLLGTINKGKMVDARVDAHGGATMLDNIIKTVREGQTRRAPIERIADLVTGYFVPVICLLAIVTWMTWLGLGLSGALPRDYLDIPIGGWTIWSLEFGIAVMVIACPCGIGLAAPTALLVGSGLAAKYGILARGGGEAFQEMAQVDIIVFDKTGTLTQGGDPRVSDSNILTGRWQREVILGMAAELESTSSHPLGTAITSFCQAEAAPSASGSNFEEMAGKGLKAQFEELHCTAIIGNESWMEDHGVAIEGSLSEQLENWKSQAKSVVVMAVRDETDAGSAFQPMAIFAISDAVRPEARSVVSRLQENGIGTWMISGDNVKTAEAVALSVGISKHNVIAGVLPHEKAEKIQWLQRAGIKRKTLNWRNMSGAKRLNSRCIVAMVGDGINDAPALTAADVGIAIGSGSDVAISSASFILLSSNLQSLLTLSDLSRTVFNRVKLNFFWAAIYNCIALPVAAGVIYPAGHVRLNPVWASLAMALSSVSVVCSSLLLKLYRQPKVNLT</sequence>
<keyword evidence="5 15" id="KW-0479">Metal-binding</keyword>
<dbReference type="InterPro" id="IPR036163">
    <property type="entry name" value="HMA_dom_sf"/>
</dbReference>
<dbReference type="GO" id="GO:0055070">
    <property type="term" value="P:copper ion homeostasis"/>
    <property type="evidence" value="ECO:0007669"/>
    <property type="project" value="TreeGrafter"/>
</dbReference>
<keyword evidence="6" id="KW-0677">Repeat</keyword>
<evidence type="ECO:0000256" key="15">
    <source>
        <dbReference type="RuleBase" id="RU362081"/>
    </source>
</evidence>
<gene>
    <name evidence="18" type="ORF">FIBSPDRAFT_830778</name>
</gene>
<dbReference type="InterPro" id="IPR017969">
    <property type="entry name" value="Heavy-metal-associated_CS"/>
</dbReference>
<feature type="transmembrane region" description="Helical" evidence="15">
    <location>
        <begin position="344"/>
        <end position="370"/>
    </location>
</feature>
<keyword evidence="19" id="KW-1185">Reference proteome</keyword>
<dbReference type="InterPro" id="IPR006121">
    <property type="entry name" value="HMA_dom"/>
</dbReference>
<dbReference type="FunFam" id="3.30.70.100:FF:000001">
    <property type="entry name" value="ATPase copper transporting beta"/>
    <property type="match status" value="1"/>
</dbReference>
<feature type="transmembrane region" description="Helical" evidence="15">
    <location>
        <begin position="442"/>
        <end position="463"/>
    </location>
</feature>
<evidence type="ECO:0000259" key="17">
    <source>
        <dbReference type="PROSITE" id="PS50846"/>
    </source>
</evidence>